<dbReference type="EMBL" id="CYSR01000034">
    <property type="protein sequence ID" value="CUI01737.1"/>
    <property type="molecule type" value="Genomic_DNA"/>
</dbReference>
<keyword evidence="7" id="KW-1185">Reference proteome</keyword>
<evidence type="ECO:0000313" key="7">
    <source>
        <dbReference type="Proteomes" id="UP001058514"/>
    </source>
</evidence>
<dbReference type="Gene3D" id="2.40.10.10">
    <property type="entry name" value="Trypsin-like serine proteases"/>
    <property type="match status" value="2"/>
</dbReference>
<dbReference type="InterPro" id="IPR009003">
    <property type="entry name" value="Peptidase_S1_PA"/>
</dbReference>
<dbReference type="STRING" id="1396826.PHA8399_03883"/>
<dbReference type="Proteomes" id="UP000051326">
    <property type="component" value="Unassembled WGS sequence"/>
</dbReference>
<dbReference type="RefSeq" id="WP_082649591.1">
    <property type="nucleotide sequence ID" value="NZ_CP041159.1"/>
</dbReference>
<evidence type="ECO:0000256" key="1">
    <source>
        <dbReference type="ARBA" id="ARBA00022729"/>
    </source>
</evidence>
<dbReference type="GO" id="GO:0004252">
    <property type="term" value="F:serine-type endopeptidase activity"/>
    <property type="evidence" value="ECO:0007669"/>
    <property type="project" value="InterPro"/>
</dbReference>
<dbReference type="EMBL" id="CP081051">
    <property type="protein sequence ID" value="UWQ40631.1"/>
    <property type="molecule type" value="Genomic_DNA"/>
</dbReference>
<keyword evidence="5" id="KW-0378">Hydrolase</keyword>
<accession>A0A0P1HP90</accession>
<protein>
    <submittedName>
        <fullName evidence="5">Trypsin-like serine protease</fullName>
        <ecNumber evidence="5">3.4.21.-</ecNumber>
    </submittedName>
    <submittedName>
        <fullName evidence="4">V8-like Glu-specific endopeptidase</fullName>
    </submittedName>
</protein>
<evidence type="ECO:0000259" key="3">
    <source>
        <dbReference type="PROSITE" id="PS50240"/>
    </source>
</evidence>
<dbReference type="SUPFAM" id="SSF50494">
    <property type="entry name" value="Trypsin-like serine proteases"/>
    <property type="match status" value="1"/>
</dbReference>
<gene>
    <name evidence="5" type="ORF">K3718_13860</name>
    <name evidence="4" type="ORF">PHA8399_03883</name>
</gene>
<dbReference type="InterPro" id="IPR050966">
    <property type="entry name" value="Glutamyl_endopeptidase"/>
</dbReference>
<dbReference type="AlphaFoldDB" id="A0A0P1HP90"/>
<dbReference type="InterPro" id="IPR043504">
    <property type="entry name" value="Peptidase_S1_PA_chymotrypsin"/>
</dbReference>
<dbReference type="Pfam" id="PF00089">
    <property type="entry name" value="Trypsin"/>
    <property type="match status" value="1"/>
</dbReference>
<evidence type="ECO:0000313" key="4">
    <source>
        <dbReference type="EMBL" id="CUI01737.1"/>
    </source>
</evidence>
<evidence type="ECO:0000313" key="6">
    <source>
        <dbReference type="Proteomes" id="UP000051326"/>
    </source>
</evidence>
<dbReference type="PANTHER" id="PTHR15462:SF8">
    <property type="entry name" value="SERINE PROTEASE"/>
    <property type="match status" value="1"/>
</dbReference>
<dbReference type="Proteomes" id="UP001058514">
    <property type="component" value="Chromosome"/>
</dbReference>
<dbReference type="PANTHER" id="PTHR15462">
    <property type="entry name" value="SERINE PROTEASE"/>
    <property type="match status" value="1"/>
</dbReference>
<dbReference type="InterPro" id="IPR001254">
    <property type="entry name" value="Trypsin_dom"/>
</dbReference>
<sequence length="237" mass="25046">MKLFIAAMAACLSLGMPLGAAAEDARPGATTLDGWEAVGRLNIANGNICTGALVAPDLVLTAAHCLFDPRTGAQVAPASVWFEAGLSGRQAVALRQVVKAVVHPQYRYRPAGTHQIGSDLAVLKLDRPISRSRIRPLVMSQDAERGDTLGVLSYTRKRASRPGLEPSCSVLARRSRTLVLSCLVDFGASGSPVLEMRPGLPPRLVSVISAKAAMGKRRVTIGTALDGSLRDLMRRAG</sequence>
<proteinExistence type="predicted"/>
<organism evidence="4 6">
    <name type="scientific">Leisingera aquaemixtae</name>
    <dbReference type="NCBI Taxonomy" id="1396826"/>
    <lineage>
        <taxon>Bacteria</taxon>
        <taxon>Pseudomonadati</taxon>
        <taxon>Pseudomonadota</taxon>
        <taxon>Alphaproteobacteria</taxon>
        <taxon>Rhodobacterales</taxon>
        <taxon>Roseobacteraceae</taxon>
        <taxon>Leisingera</taxon>
    </lineage>
</organism>
<dbReference type="PROSITE" id="PS50240">
    <property type="entry name" value="TRYPSIN_DOM"/>
    <property type="match status" value="1"/>
</dbReference>
<dbReference type="EC" id="3.4.21.-" evidence="5"/>
<dbReference type="GO" id="GO:0006508">
    <property type="term" value="P:proteolysis"/>
    <property type="evidence" value="ECO:0007669"/>
    <property type="project" value="InterPro"/>
</dbReference>
<reference evidence="4 6" key="1">
    <citation type="submission" date="2015-09" db="EMBL/GenBank/DDBJ databases">
        <authorList>
            <consortium name="Swine Surveillance"/>
        </authorList>
    </citation>
    <scope>NUCLEOTIDE SEQUENCE [LARGE SCALE GENOMIC DNA]</scope>
    <source>
        <strain evidence="4 6">CECT 8399</strain>
    </source>
</reference>
<dbReference type="InterPro" id="IPR001314">
    <property type="entry name" value="Peptidase_S1A"/>
</dbReference>
<dbReference type="PROSITE" id="PS00134">
    <property type="entry name" value="TRYPSIN_HIS"/>
    <property type="match status" value="1"/>
</dbReference>
<feature type="signal peptide" evidence="2">
    <location>
        <begin position="1"/>
        <end position="22"/>
    </location>
</feature>
<name>A0A0P1HP90_9RHOB</name>
<feature type="chain" id="PRO_5006064481" evidence="2">
    <location>
        <begin position="23"/>
        <end position="237"/>
    </location>
</feature>
<dbReference type="InterPro" id="IPR018114">
    <property type="entry name" value="TRYPSIN_HIS"/>
</dbReference>
<evidence type="ECO:0000313" key="5">
    <source>
        <dbReference type="EMBL" id="UWQ40631.1"/>
    </source>
</evidence>
<keyword evidence="1 2" id="KW-0732">Signal</keyword>
<evidence type="ECO:0000256" key="2">
    <source>
        <dbReference type="SAM" id="SignalP"/>
    </source>
</evidence>
<dbReference type="PRINTS" id="PR00722">
    <property type="entry name" value="CHYMOTRYPSIN"/>
</dbReference>
<feature type="domain" description="Peptidase S1" evidence="3">
    <location>
        <begin position="12"/>
        <end position="237"/>
    </location>
</feature>
<reference evidence="5" key="2">
    <citation type="submission" date="2021-08" db="EMBL/GenBank/DDBJ databases">
        <authorList>
            <person name="Nwanade C."/>
            <person name="Wang M."/>
            <person name="Masoudi A."/>
            <person name="Yu Z."/>
            <person name="Liu J."/>
        </authorList>
    </citation>
    <scope>NUCLEOTIDE SEQUENCE</scope>
    <source>
        <strain evidence="5">S166</strain>
    </source>
</reference>